<keyword evidence="1 3" id="KW-0697">Rotamase</keyword>
<dbReference type="SUPFAM" id="SSF50891">
    <property type="entry name" value="Cyclophilin-like"/>
    <property type="match status" value="1"/>
</dbReference>
<evidence type="ECO:0000256" key="2">
    <source>
        <dbReference type="ARBA" id="ARBA00023235"/>
    </source>
</evidence>
<dbReference type="PANTHER" id="PTHR45625:SF4">
    <property type="entry name" value="PEPTIDYLPROLYL ISOMERASE DOMAIN AND WD REPEAT-CONTAINING PROTEIN 1"/>
    <property type="match status" value="1"/>
</dbReference>
<feature type="signal peptide" evidence="3">
    <location>
        <begin position="1"/>
        <end position="30"/>
    </location>
</feature>
<comment type="function">
    <text evidence="3">PPIases accelerate the folding of proteins. It catalyzes the cis-trans isomerization of proline imidic peptide bonds in oligopeptides.</text>
</comment>
<keyword evidence="2 3" id="KW-0413">Isomerase</keyword>
<evidence type="ECO:0000256" key="3">
    <source>
        <dbReference type="RuleBase" id="RU363019"/>
    </source>
</evidence>
<evidence type="ECO:0000259" key="4">
    <source>
        <dbReference type="PROSITE" id="PS50072"/>
    </source>
</evidence>
<reference evidence="5 6" key="1">
    <citation type="submission" date="2018-03" db="EMBL/GenBank/DDBJ databases">
        <title>Draft Genome Sequences of the Obligatory Marine Myxobacteria Enhygromyxa salina SWB007.</title>
        <authorList>
            <person name="Poehlein A."/>
            <person name="Moghaddam J.A."/>
            <person name="Harms H."/>
            <person name="Alanjari M."/>
            <person name="Koenig G.M."/>
            <person name="Daniel R."/>
            <person name="Schaeberle T.F."/>
        </authorList>
    </citation>
    <scope>NUCLEOTIDE SEQUENCE [LARGE SCALE GENOMIC DNA]</scope>
    <source>
        <strain evidence="5 6">SWB007</strain>
    </source>
</reference>
<proteinExistence type="inferred from homology"/>
<dbReference type="PRINTS" id="PR00153">
    <property type="entry name" value="CSAPPISMRASE"/>
</dbReference>
<organism evidence="5 6">
    <name type="scientific">Enhygromyxa salina</name>
    <dbReference type="NCBI Taxonomy" id="215803"/>
    <lineage>
        <taxon>Bacteria</taxon>
        <taxon>Pseudomonadati</taxon>
        <taxon>Myxococcota</taxon>
        <taxon>Polyangia</taxon>
        <taxon>Nannocystales</taxon>
        <taxon>Nannocystaceae</taxon>
        <taxon>Enhygromyxa</taxon>
    </lineage>
</organism>
<keyword evidence="3" id="KW-0732">Signal</keyword>
<comment type="catalytic activity">
    <reaction evidence="3">
        <text>[protein]-peptidylproline (omega=180) = [protein]-peptidylproline (omega=0)</text>
        <dbReference type="Rhea" id="RHEA:16237"/>
        <dbReference type="Rhea" id="RHEA-COMP:10747"/>
        <dbReference type="Rhea" id="RHEA-COMP:10748"/>
        <dbReference type="ChEBI" id="CHEBI:83833"/>
        <dbReference type="ChEBI" id="CHEBI:83834"/>
        <dbReference type="EC" id="5.2.1.8"/>
    </reaction>
</comment>
<dbReference type="AlphaFoldDB" id="A0A2S9YN59"/>
<dbReference type="PROSITE" id="PS51257">
    <property type="entry name" value="PROKAR_LIPOPROTEIN"/>
    <property type="match status" value="1"/>
</dbReference>
<dbReference type="Proteomes" id="UP000238823">
    <property type="component" value="Unassembled WGS sequence"/>
</dbReference>
<dbReference type="PROSITE" id="PS50072">
    <property type="entry name" value="CSA_PPIASE_2"/>
    <property type="match status" value="1"/>
</dbReference>
<feature type="chain" id="PRO_5015372669" description="Peptidyl-prolyl cis-trans isomerase" evidence="3">
    <location>
        <begin position="31"/>
        <end position="236"/>
    </location>
</feature>
<dbReference type="GO" id="GO:0003755">
    <property type="term" value="F:peptidyl-prolyl cis-trans isomerase activity"/>
    <property type="evidence" value="ECO:0007669"/>
    <property type="project" value="UniProtKB-UniRule"/>
</dbReference>
<dbReference type="PANTHER" id="PTHR45625">
    <property type="entry name" value="PEPTIDYL-PROLYL CIS-TRANS ISOMERASE-RELATED"/>
    <property type="match status" value="1"/>
</dbReference>
<gene>
    <name evidence="5" type="primary">cypB_2</name>
    <name evidence="5" type="ORF">ENSA7_38370</name>
</gene>
<dbReference type="InterPro" id="IPR044666">
    <property type="entry name" value="Cyclophilin_A-like"/>
</dbReference>
<comment type="caution">
    <text evidence="5">The sequence shown here is derived from an EMBL/GenBank/DDBJ whole genome shotgun (WGS) entry which is preliminary data.</text>
</comment>
<dbReference type="EMBL" id="PVNL01000074">
    <property type="protein sequence ID" value="PRQ06518.1"/>
    <property type="molecule type" value="Genomic_DNA"/>
</dbReference>
<sequence length="236" mass="25512">MTGMRRCPPHLTSRLVPSLVSCLISCLALACDVAAPGSFPPEDPELAANNEAAGDPHRGRFPLEQAVAGLPETGQLYATIVTDEGELRCTLLADVAPLAVANFVGLARGLRPFLDPQLGTWTTRPYYDGLTFHRAVERQFVQGGRLGEDKWIGFLLQDERSIGTAFDKPGVLALANQGAPNTSAGEFFVTTEVLRNLDGQYTIIGRCEPTFVARALAVRTHAGERPVIQTVQITRE</sequence>
<dbReference type="OrthoDB" id="5507614at2"/>
<dbReference type="Pfam" id="PF00160">
    <property type="entry name" value="Pro_isomerase"/>
    <property type="match status" value="1"/>
</dbReference>
<evidence type="ECO:0000313" key="6">
    <source>
        <dbReference type="Proteomes" id="UP000238823"/>
    </source>
</evidence>
<protein>
    <recommendedName>
        <fullName evidence="3">Peptidyl-prolyl cis-trans isomerase</fullName>
        <shortName evidence="3">PPIase</shortName>
        <ecNumber evidence="3">5.2.1.8</ecNumber>
    </recommendedName>
</protein>
<dbReference type="InterPro" id="IPR002130">
    <property type="entry name" value="Cyclophilin-type_PPIase_dom"/>
</dbReference>
<evidence type="ECO:0000313" key="5">
    <source>
        <dbReference type="EMBL" id="PRQ06518.1"/>
    </source>
</evidence>
<name>A0A2S9YN59_9BACT</name>
<evidence type="ECO:0000256" key="1">
    <source>
        <dbReference type="ARBA" id="ARBA00023110"/>
    </source>
</evidence>
<dbReference type="Gene3D" id="2.40.100.10">
    <property type="entry name" value="Cyclophilin-like"/>
    <property type="match status" value="1"/>
</dbReference>
<dbReference type="InterPro" id="IPR029000">
    <property type="entry name" value="Cyclophilin-like_dom_sf"/>
</dbReference>
<comment type="similarity">
    <text evidence="3">Belongs to the cyclophilin-type PPIase family.</text>
</comment>
<dbReference type="EC" id="5.2.1.8" evidence="3"/>
<feature type="domain" description="PPIase cyclophilin-type" evidence="4">
    <location>
        <begin position="85"/>
        <end position="206"/>
    </location>
</feature>
<accession>A0A2S9YN59</accession>